<accession>A0A4Z1HLC2</accession>
<reference evidence="2 3" key="1">
    <citation type="submission" date="2017-12" db="EMBL/GenBank/DDBJ databases">
        <title>Comparative genomics of Botrytis spp.</title>
        <authorList>
            <person name="Valero-Jimenez C.A."/>
            <person name="Tapia P."/>
            <person name="Veloso J."/>
            <person name="Silva-Moreno E."/>
            <person name="Staats M."/>
            <person name="Valdes J.H."/>
            <person name="Van Kan J.A.L."/>
        </authorList>
    </citation>
    <scope>NUCLEOTIDE SEQUENCE [LARGE SCALE GENOMIC DNA]</scope>
    <source>
        <strain evidence="2 3">MUCL2120</strain>
    </source>
</reference>
<keyword evidence="3" id="KW-1185">Reference proteome</keyword>
<gene>
    <name evidence="2" type="ORF">BOTNAR_0494g00020</name>
</gene>
<organism evidence="2 3">
    <name type="scientific">Botryotinia narcissicola</name>
    <dbReference type="NCBI Taxonomy" id="278944"/>
    <lineage>
        <taxon>Eukaryota</taxon>
        <taxon>Fungi</taxon>
        <taxon>Dikarya</taxon>
        <taxon>Ascomycota</taxon>
        <taxon>Pezizomycotina</taxon>
        <taxon>Leotiomycetes</taxon>
        <taxon>Helotiales</taxon>
        <taxon>Sclerotiniaceae</taxon>
        <taxon>Botryotinia</taxon>
    </lineage>
</organism>
<protein>
    <submittedName>
        <fullName evidence="2">Uncharacterized protein</fullName>
    </submittedName>
</protein>
<evidence type="ECO:0000313" key="2">
    <source>
        <dbReference type="EMBL" id="TGO48072.1"/>
    </source>
</evidence>
<dbReference type="AlphaFoldDB" id="A0A4Z1HLC2"/>
<proteinExistence type="predicted"/>
<feature type="region of interest" description="Disordered" evidence="1">
    <location>
        <begin position="418"/>
        <end position="439"/>
    </location>
</feature>
<comment type="caution">
    <text evidence="2">The sequence shown here is derived from an EMBL/GenBank/DDBJ whole genome shotgun (WGS) entry which is preliminary data.</text>
</comment>
<name>A0A4Z1HLC2_9HELO</name>
<evidence type="ECO:0000313" key="3">
    <source>
        <dbReference type="Proteomes" id="UP000297452"/>
    </source>
</evidence>
<dbReference type="Gene3D" id="3.40.50.300">
    <property type="entry name" value="P-loop containing nucleotide triphosphate hydrolases"/>
    <property type="match status" value="1"/>
</dbReference>
<dbReference type="OrthoDB" id="10256233at2759"/>
<feature type="compositionally biased region" description="Low complexity" evidence="1">
    <location>
        <begin position="422"/>
        <end position="439"/>
    </location>
</feature>
<dbReference type="EMBL" id="PQXJ01000494">
    <property type="protein sequence ID" value="TGO48072.1"/>
    <property type="molecule type" value="Genomic_DNA"/>
</dbReference>
<evidence type="ECO:0000256" key="1">
    <source>
        <dbReference type="SAM" id="MobiDB-lite"/>
    </source>
</evidence>
<dbReference type="InterPro" id="IPR027417">
    <property type="entry name" value="P-loop_NTPase"/>
</dbReference>
<dbReference type="Proteomes" id="UP000297452">
    <property type="component" value="Unassembled WGS sequence"/>
</dbReference>
<sequence>MTLEETEVIVDRTELEGSAHVARRMEKMHVESGNVAVQALGHNGSALDQLGTNVTLEPQTIALKTDKETWKISHDWRGLPLHATLIESSRVTKDMRPPTPTQVAIIHSFVFPRRNIFIQAPLEKNFGYVVSALKEVLLAHNEKNKFDDLSSAVLKPTILVILPTNAMATQLRAFLTTLVLDEANVLVENRSDWSELTSQEGIIEAIGSMSVRRILVATTRSSEHTDAVLEIVYKARQKGAGIKNFLVFLDTREETEWLGKLFEYNGDVTLPFNSTNLEGKKLGKKLYDELYYSYTSMSRRNESVYSKIHDVLADETRTSPVVCGTTDIMRDGMDAPFDVVLQFLKRPSRYKDCTHEKIMETWYSRAGTVRRYERTAISYTYLRPGVDDHAASEFIKIEEQQGDVPMQFLLDAKARHEKQKGTVEGVEGGESSSKSSSKS</sequence>